<protein>
    <submittedName>
        <fullName evidence="1 2">Uncharacterized protein</fullName>
    </submittedName>
</protein>
<dbReference type="EnsemblMetazoa" id="CapteT204804">
    <property type="protein sequence ID" value="CapteP204804"/>
    <property type="gene ID" value="CapteG204804"/>
</dbReference>
<name>R7UKM6_CAPTE</name>
<dbReference type="AlphaFoldDB" id="R7UKM6"/>
<evidence type="ECO:0000313" key="1">
    <source>
        <dbReference type="EMBL" id="ELU03832.1"/>
    </source>
</evidence>
<organism evidence="1">
    <name type="scientific">Capitella teleta</name>
    <name type="common">Polychaete worm</name>
    <dbReference type="NCBI Taxonomy" id="283909"/>
    <lineage>
        <taxon>Eukaryota</taxon>
        <taxon>Metazoa</taxon>
        <taxon>Spiralia</taxon>
        <taxon>Lophotrochozoa</taxon>
        <taxon>Annelida</taxon>
        <taxon>Polychaeta</taxon>
        <taxon>Sedentaria</taxon>
        <taxon>Scolecida</taxon>
        <taxon>Capitellidae</taxon>
        <taxon>Capitella</taxon>
    </lineage>
</organism>
<accession>R7UKM6</accession>
<feature type="non-terminal residue" evidence="1">
    <location>
        <position position="1"/>
    </location>
</feature>
<evidence type="ECO:0000313" key="2">
    <source>
        <dbReference type="EnsemblMetazoa" id="CapteP204804"/>
    </source>
</evidence>
<evidence type="ECO:0000313" key="3">
    <source>
        <dbReference type="Proteomes" id="UP000014760"/>
    </source>
</evidence>
<sequence length="131" mass="15145">INGQTLSNEECSEVIAHENLCFALDESVWKLNDCFGQYSGPARQIAEKPFHIRIRPDKVLGIDVLEPFAVYLANLFFLTSDAYVRIGFNENVKDVNNAIIIQYSKLEQERERLNLFHSNKCFIYNVTNKEK</sequence>
<dbReference type="EMBL" id="KB302845">
    <property type="protein sequence ID" value="ELU03832.1"/>
    <property type="molecule type" value="Genomic_DNA"/>
</dbReference>
<reference evidence="2" key="3">
    <citation type="submission" date="2015-06" db="UniProtKB">
        <authorList>
            <consortium name="EnsemblMetazoa"/>
        </authorList>
    </citation>
    <scope>IDENTIFICATION</scope>
</reference>
<reference evidence="1 3" key="2">
    <citation type="journal article" date="2013" name="Nature">
        <title>Insights into bilaterian evolution from three spiralian genomes.</title>
        <authorList>
            <person name="Simakov O."/>
            <person name="Marletaz F."/>
            <person name="Cho S.J."/>
            <person name="Edsinger-Gonzales E."/>
            <person name="Havlak P."/>
            <person name="Hellsten U."/>
            <person name="Kuo D.H."/>
            <person name="Larsson T."/>
            <person name="Lv J."/>
            <person name="Arendt D."/>
            <person name="Savage R."/>
            <person name="Osoegawa K."/>
            <person name="de Jong P."/>
            <person name="Grimwood J."/>
            <person name="Chapman J.A."/>
            <person name="Shapiro H."/>
            <person name="Aerts A."/>
            <person name="Otillar R.P."/>
            <person name="Terry A.Y."/>
            <person name="Boore J.L."/>
            <person name="Grigoriev I.V."/>
            <person name="Lindberg D.R."/>
            <person name="Seaver E.C."/>
            <person name="Weisblat D.A."/>
            <person name="Putnam N.H."/>
            <person name="Rokhsar D.S."/>
        </authorList>
    </citation>
    <scope>NUCLEOTIDE SEQUENCE</scope>
    <source>
        <strain evidence="1 3">I ESC-2004</strain>
    </source>
</reference>
<dbReference type="OrthoDB" id="449091at2759"/>
<gene>
    <name evidence="1" type="ORF">CAPTEDRAFT_204804</name>
</gene>
<dbReference type="Proteomes" id="UP000014760">
    <property type="component" value="Unassembled WGS sequence"/>
</dbReference>
<dbReference type="EMBL" id="AMQN01024313">
    <property type="status" value="NOT_ANNOTATED_CDS"/>
    <property type="molecule type" value="Genomic_DNA"/>
</dbReference>
<proteinExistence type="predicted"/>
<dbReference type="HOGENOM" id="CLU_1932763_0_0_1"/>
<keyword evidence="3" id="KW-1185">Reference proteome</keyword>
<reference evidence="3" key="1">
    <citation type="submission" date="2012-12" db="EMBL/GenBank/DDBJ databases">
        <authorList>
            <person name="Hellsten U."/>
            <person name="Grimwood J."/>
            <person name="Chapman J.A."/>
            <person name="Shapiro H."/>
            <person name="Aerts A."/>
            <person name="Otillar R.P."/>
            <person name="Terry A.Y."/>
            <person name="Boore J.L."/>
            <person name="Simakov O."/>
            <person name="Marletaz F."/>
            <person name="Cho S.-J."/>
            <person name="Edsinger-Gonzales E."/>
            <person name="Havlak P."/>
            <person name="Kuo D.-H."/>
            <person name="Larsson T."/>
            <person name="Lv J."/>
            <person name="Arendt D."/>
            <person name="Savage R."/>
            <person name="Osoegawa K."/>
            <person name="de Jong P."/>
            <person name="Lindberg D.R."/>
            <person name="Seaver E.C."/>
            <person name="Weisblat D.A."/>
            <person name="Putnam N.H."/>
            <person name="Grigoriev I.V."/>
            <person name="Rokhsar D.S."/>
        </authorList>
    </citation>
    <scope>NUCLEOTIDE SEQUENCE</scope>
    <source>
        <strain evidence="3">I ESC-2004</strain>
    </source>
</reference>